<dbReference type="OrthoDB" id="542931at2759"/>
<dbReference type="PANTHER" id="PTHR12952">
    <property type="entry name" value="SYS1"/>
    <property type="match status" value="1"/>
</dbReference>
<dbReference type="Pfam" id="PF09801">
    <property type="entry name" value="SYS1"/>
    <property type="match status" value="1"/>
</dbReference>
<keyword evidence="4 9" id="KW-0812">Transmembrane</keyword>
<evidence type="ECO:0000256" key="2">
    <source>
        <dbReference type="ARBA" id="ARBA00008160"/>
    </source>
</evidence>
<keyword evidence="5" id="KW-0653">Protein transport</keyword>
<reference evidence="10 11" key="1">
    <citation type="journal article" date="2020" name="ISME J.">
        <title>Uncovering the hidden diversity of litter-decomposition mechanisms in mushroom-forming fungi.</title>
        <authorList>
            <person name="Floudas D."/>
            <person name="Bentzer J."/>
            <person name="Ahren D."/>
            <person name="Johansson T."/>
            <person name="Persson P."/>
            <person name="Tunlid A."/>
        </authorList>
    </citation>
    <scope>NUCLEOTIDE SEQUENCE [LARGE SCALE GENOMIC DNA]</scope>
    <source>
        <strain evidence="10 11">CBS 146.42</strain>
    </source>
</reference>
<comment type="subcellular location">
    <subcellularLocation>
        <location evidence="1">Golgi apparatus membrane</location>
        <topology evidence="1">Multi-pass membrane protein</topology>
    </subcellularLocation>
</comment>
<dbReference type="GO" id="GO:0000139">
    <property type="term" value="C:Golgi membrane"/>
    <property type="evidence" value="ECO:0007669"/>
    <property type="project" value="UniProtKB-SubCell"/>
</dbReference>
<evidence type="ECO:0000256" key="9">
    <source>
        <dbReference type="SAM" id="Phobius"/>
    </source>
</evidence>
<comment type="caution">
    <text evidence="10">The sequence shown here is derived from an EMBL/GenBank/DDBJ whole genome shotgun (WGS) entry which is preliminary data.</text>
</comment>
<evidence type="ECO:0000256" key="7">
    <source>
        <dbReference type="ARBA" id="ARBA00023034"/>
    </source>
</evidence>
<dbReference type="GO" id="GO:0034067">
    <property type="term" value="P:protein localization to Golgi apparatus"/>
    <property type="evidence" value="ECO:0007669"/>
    <property type="project" value="TreeGrafter"/>
</dbReference>
<keyword evidence="7" id="KW-0333">Golgi apparatus</keyword>
<dbReference type="AlphaFoldDB" id="A0A8H5GCB4"/>
<feature type="transmembrane region" description="Helical" evidence="9">
    <location>
        <begin position="133"/>
        <end position="154"/>
    </location>
</feature>
<gene>
    <name evidence="10" type="ORF">D9756_002134</name>
</gene>
<dbReference type="GO" id="GO:0006895">
    <property type="term" value="P:Golgi to endosome transport"/>
    <property type="evidence" value="ECO:0007669"/>
    <property type="project" value="TreeGrafter"/>
</dbReference>
<feature type="transmembrane region" description="Helical" evidence="9">
    <location>
        <begin position="166"/>
        <end position="183"/>
    </location>
</feature>
<evidence type="ECO:0000256" key="1">
    <source>
        <dbReference type="ARBA" id="ARBA00004653"/>
    </source>
</evidence>
<accession>A0A8H5GCB4</accession>
<evidence type="ECO:0000313" key="11">
    <source>
        <dbReference type="Proteomes" id="UP000559027"/>
    </source>
</evidence>
<protein>
    <recommendedName>
        <fullName evidence="12">Integral membrane protein S linking to the trans Golgi network-domain-containing protein</fullName>
    </recommendedName>
</protein>
<dbReference type="EMBL" id="JAACJO010000002">
    <property type="protein sequence ID" value="KAF5362115.1"/>
    <property type="molecule type" value="Genomic_DNA"/>
</dbReference>
<dbReference type="PANTHER" id="PTHR12952:SF0">
    <property type="entry name" value="PROTEIN SYS1 HOMOLOG"/>
    <property type="match status" value="1"/>
</dbReference>
<evidence type="ECO:0000313" key="10">
    <source>
        <dbReference type="EMBL" id="KAF5362115.1"/>
    </source>
</evidence>
<evidence type="ECO:0000256" key="8">
    <source>
        <dbReference type="ARBA" id="ARBA00023136"/>
    </source>
</evidence>
<evidence type="ECO:0008006" key="12">
    <source>
        <dbReference type="Google" id="ProtNLM"/>
    </source>
</evidence>
<comment type="similarity">
    <text evidence="2">Belongs to the SYS1 family.</text>
</comment>
<evidence type="ECO:0000256" key="3">
    <source>
        <dbReference type="ARBA" id="ARBA00022448"/>
    </source>
</evidence>
<evidence type="ECO:0000256" key="4">
    <source>
        <dbReference type="ARBA" id="ARBA00022692"/>
    </source>
</evidence>
<keyword evidence="6 9" id="KW-1133">Transmembrane helix</keyword>
<dbReference type="Proteomes" id="UP000559027">
    <property type="component" value="Unassembled WGS sequence"/>
</dbReference>
<evidence type="ECO:0000256" key="5">
    <source>
        <dbReference type="ARBA" id="ARBA00022927"/>
    </source>
</evidence>
<dbReference type="GO" id="GO:0043001">
    <property type="term" value="P:Golgi to plasma membrane protein transport"/>
    <property type="evidence" value="ECO:0007669"/>
    <property type="project" value="TreeGrafter"/>
</dbReference>
<dbReference type="GO" id="GO:0005802">
    <property type="term" value="C:trans-Golgi network"/>
    <property type="evidence" value="ECO:0007669"/>
    <property type="project" value="TreeGrafter"/>
</dbReference>
<keyword evidence="3" id="KW-0813">Transport</keyword>
<keyword evidence="11" id="KW-1185">Reference proteome</keyword>
<keyword evidence="8 9" id="KW-0472">Membrane</keyword>
<sequence length="243" mass="27455">MTRPRIPPSALHHHHHHCIIHDRDCMAPQKTSTTISNWDPILLITQIVSLQSLHYLTLSFFVVPLLHIFAEQTSLAYEGGAASVGMVMDWREMAGKPTIRGLNGTSYGYAWSNGKKVSLGWNSDQWSGRTDPFRAWIIAICWLVACGADIYYLYTLIRRPRLILDFALTLVFNHIVLTIYYSASIPTSLFFWLIMLGGAAITIIVAEQLCVKREMKEGLNVAPVQDEEDPDDMELGALLPRRD</sequence>
<name>A0A8H5GCB4_9AGAR</name>
<evidence type="ECO:0000256" key="6">
    <source>
        <dbReference type="ARBA" id="ARBA00022989"/>
    </source>
</evidence>
<proteinExistence type="inferred from homology"/>
<feature type="transmembrane region" description="Helical" evidence="9">
    <location>
        <begin position="189"/>
        <end position="206"/>
    </location>
</feature>
<dbReference type="InterPro" id="IPR019185">
    <property type="entry name" value="Integral_membrane_SYS1-rel"/>
</dbReference>
<organism evidence="10 11">
    <name type="scientific">Leucocoprinus leucothites</name>
    <dbReference type="NCBI Taxonomy" id="201217"/>
    <lineage>
        <taxon>Eukaryota</taxon>
        <taxon>Fungi</taxon>
        <taxon>Dikarya</taxon>
        <taxon>Basidiomycota</taxon>
        <taxon>Agaricomycotina</taxon>
        <taxon>Agaricomycetes</taxon>
        <taxon>Agaricomycetidae</taxon>
        <taxon>Agaricales</taxon>
        <taxon>Agaricineae</taxon>
        <taxon>Agaricaceae</taxon>
        <taxon>Leucocoprinus</taxon>
    </lineage>
</organism>
<dbReference type="GO" id="GO:0005829">
    <property type="term" value="C:cytosol"/>
    <property type="evidence" value="ECO:0007669"/>
    <property type="project" value="GOC"/>
</dbReference>